<organism evidence="9 10">
    <name type="scientific">Desulfonema limicola</name>
    <dbReference type="NCBI Taxonomy" id="45656"/>
    <lineage>
        <taxon>Bacteria</taxon>
        <taxon>Pseudomonadati</taxon>
        <taxon>Thermodesulfobacteriota</taxon>
        <taxon>Desulfobacteria</taxon>
        <taxon>Desulfobacterales</taxon>
        <taxon>Desulfococcaceae</taxon>
        <taxon>Desulfonema</taxon>
    </lineage>
</organism>
<evidence type="ECO:0000256" key="4">
    <source>
        <dbReference type="ARBA" id="ARBA00022692"/>
    </source>
</evidence>
<sequence length="444" mass="49456">MKKILLIILTSTMCFMFHVIACSAFDLEETIQISSSLNPVGSGARALGMGGAFIAVADDATAASWNPGGLMQLETPEISIVGSCFHRIEDISFGVHPEADGDQSVDLTGLNYFSAAYPFALFGYNMIVSLNYQHLYDLTRQWNFTINNKNAFDTALIGSEVRQEGGLSALGLAYSIQITPDISAGITFNIWDDDFTKNKWENKVFQWGGGSDRGDQFIFEYRDINEYSLDSGFNLNLGVMWNINSSLSLGAVLKTPFEADLSHEQNSFRNLQYPNLPGFGQSDTNKYSEDMTLSMPMSYGIGAGFRFSDNLTVSFDIYRTEWGDFELEDSKGKKTSPISGRPVEESNIDATHQVRIGAEYLFIKPKYVIPLRCGMFYDPSPAESSPDDFFGFSLGSGISYKSIIFDTAYQYRFADNVGSSILESYDFSQDVSEHTIYISLIYHF</sequence>
<reference evidence="9" key="1">
    <citation type="journal article" date="2021" name="Microb. Physiol.">
        <title>Proteogenomic Insights into the Physiology of Marine, Sulfate-Reducing, Filamentous Desulfonema limicola and Desulfonema magnum.</title>
        <authorList>
            <person name="Schnaars V."/>
            <person name="Wohlbrand L."/>
            <person name="Scheve S."/>
            <person name="Hinrichs C."/>
            <person name="Reinhardt R."/>
            <person name="Rabus R."/>
        </authorList>
    </citation>
    <scope>NUCLEOTIDE SEQUENCE</scope>
    <source>
        <strain evidence="9">5ac10</strain>
    </source>
</reference>
<dbReference type="SUPFAM" id="SSF56935">
    <property type="entry name" value="Porins"/>
    <property type="match status" value="1"/>
</dbReference>
<dbReference type="InterPro" id="IPR005017">
    <property type="entry name" value="OMPP1/FadL/TodX"/>
</dbReference>
<dbReference type="Proteomes" id="UP000663720">
    <property type="component" value="Chromosome"/>
</dbReference>
<comment type="subcellular location">
    <subcellularLocation>
        <location evidence="1">Cell outer membrane</location>
        <topology evidence="1">Multi-pass membrane protein</topology>
    </subcellularLocation>
</comment>
<feature type="chain" id="PRO_5037008503" evidence="8">
    <location>
        <begin position="25"/>
        <end position="444"/>
    </location>
</feature>
<evidence type="ECO:0000256" key="2">
    <source>
        <dbReference type="ARBA" id="ARBA00008163"/>
    </source>
</evidence>
<proteinExistence type="inferred from homology"/>
<gene>
    <name evidence="9" type="ORF">dnl_39720</name>
</gene>
<dbReference type="AlphaFoldDB" id="A0A975GHL2"/>
<name>A0A975GHL2_9BACT</name>
<keyword evidence="5 8" id="KW-0732">Signal</keyword>
<dbReference type="PANTHER" id="PTHR35093">
    <property type="entry name" value="OUTER MEMBRANE PROTEIN NMB0088-RELATED"/>
    <property type="match status" value="1"/>
</dbReference>
<protein>
    <submittedName>
        <fullName evidence="9">Outer membrane protein transport protein domain-containing protein</fullName>
    </submittedName>
</protein>
<evidence type="ECO:0000256" key="8">
    <source>
        <dbReference type="SAM" id="SignalP"/>
    </source>
</evidence>
<evidence type="ECO:0000256" key="5">
    <source>
        <dbReference type="ARBA" id="ARBA00022729"/>
    </source>
</evidence>
<feature type="signal peptide" evidence="8">
    <location>
        <begin position="1"/>
        <end position="24"/>
    </location>
</feature>
<keyword evidence="6" id="KW-0472">Membrane</keyword>
<accession>A0A975GHL2</accession>
<keyword evidence="7" id="KW-0998">Cell outer membrane</keyword>
<keyword evidence="10" id="KW-1185">Reference proteome</keyword>
<dbReference type="Pfam" id="PF03349">
    <property type="entry name" value="Toluene_X"/>
    <property type="match status" value="1"/>
</dbReference>
<keyword evidence="4" id="KW-0812">Transmembrane</keyword>
<evidence type="ECO:0000313" key="9">
    <source>
        <dbReference type="EMBL" id="QTA81630.1"/>
    </source>
</evidence>
<dbReference type="EMBL" id="CP061799">
    <property type="protein sequence ID" value="QTA81630.1"/>
    <property type="molecule type" value="Genomic_DNA"/>
</dbReference>
<evidence type="ECO:0000313" key="10">
    <source>
        <dbReference type="Proteomes" id="UP000663720"/>
    </source>
</evidence>
<dbReference type="GO" id="GO:0015483">
    <property type="term" value="F:long-chain fatty acid transporting porin activity"/>
    <property type="evidence" value="ECO:0007669"/>
    <property type="project" value="TreeGrafter"/>
</dbReference>
<evidence type="ECO:0000256" key="6">
    <source>
        <dbReference type="ARBA" id="ARBA00023136"/>
    </source>
</evidence>
<evidence type="ECO:0000256" key="7">
    <source>
        <dbReference type="ARBA" id="ARBA00023237"/>
    </source>
</evidence>
<dbReference type="Gene3D" id="2.40.160.60">
    <property type="entry name" value="Outer membrane protein transport protein (OMPP1/FadL/TodX)"/>
    <property type="match status" value="1"/>
</dbReference>
<dbReference type="PANTHER" id="PTHR35093:SF8">
    <property type="entry name" value="OUTER MEMBRANE PROTEIN NMB0088-RELATED"/>
    <property type="match status" value="1"/>
</dbReference>
<dbReference type="KEGG" id="dli:dnl_39720"/>
<dbReference type="GO" id="GO:0009279">
    <property type="term" value="C:cell outer membrane"/>
    <property type="evidence" value="ECO:0007669"/>
    <property type="project" value="UniProtKB-SubCell"/>
</dbReference>
<dbReference type="RefSeq" id="WP_207687643.1">
    <property type="nucleotide sequence ID" value="NZ_CP061799.1"/>
</dbReference>
<keyword evidence="3" id="KW-1134">Transmembrane beta strand</keyword>
<comment type="similarity">
    <text evidence="2">Belongs to the OmpP1/FadL family.</text>
</comment>
<evidence type="ECO:0000256" key="1">
    <source>
        <dbReference type="ARBA" id="ARBA00004571"/>
    </source>
</evidence>
<evidence type="ECO:0000256" key="3">
    <source>
        <dbReference type="ARBA" id="ARBA00022452"/>
    </source>
</evidence>